<evidence type="ECO:0000256" key="1">
    <source>
        <dbReference type="ARBA" id="ARBA00023125"/>
    </source>
</evidence>
<accession>A0A1T4SC67</accession>
<dbReference type="CDD" id="cd04496">
    <property type="entry name" value="SSB_OBF"/>
    <property type="match status" value="1"/>
</dbReference>
<dbReference type="GO" id="GO:0003697">
    <property type="term" value="F:single-stranded DNA binding"/>
    <property type="evidence" value="ECO:0007669"/>
    <property type="project" value="UniProtKB-UniRule"/>
</dbReference>
<feature type="region of interest" description="Disordered" evidence="4">
    <location>
        <begin position="103"/>
        <end position="134"/>
    </location>
</feature>
<keyword evidence="1 2" id="KW-0238">DNA-binding</keyword>
<dbReference type="PIRSF" id="PIRSF002070">
    <property type="entry name" value="SSB"/>
    <property type="match status" value="1"/>
</dbReference>
<dbReference type="PANTHER" id="PTHR10302">
    <property type="entry name" value="SINGLE-STRANDED DNA-BINDING PROTEIN"/>
    <property type="match status" value="1"/>
</dbReference>
<dbReference type="AlphaFoldDB" id="A0A1T4SC67"/>
<keyword evidence="6" id="KW-1185">Reference proteome</keyword>
<proteinExistence type="inferred from homology"/>
<name>A0A1T4SC67_9FIRM</name>
<dbReference type="OrthoDB" id="9809878at2"/>
<dbReference type="SUPFAM" id="SSF50249">
    <property type="entry name" value="Nucleic acid-binding proteins"/>
    <property type="match status" value="1"/>
</dbReference>
<dbReference type="PANTHER" id="PTHR10302:SF27">
    <property type="entry name" value="SINGLE-STRANDED DNA-BINDING PROTEIN"/>
    <property type="match status" value="1"/>
</dbReference>
<gene>
    <name evidence="5" type="ORF">SAMN02745885_02594</name>
</gene>
<dbReference type="InterPro" id="IPR000424">
    <property type="entry name" value="Primosome_PriB/ssb"/>
</dbReference>
<dbReference type="RefSeq" id="WP_078666559.1">
    <property type="nucleotide sequence ID" value="NZ_FUXM01000050.1"/>
</dbReference>
<dbReference type="GO" id="GO:0006260">
    <property type="term" value="P:DNA replication"/>
    <property type="evidence" value="ECO:0007669"/>
    <property type="project" value="InterPro"/>
</dbReference>
<evidence type="ECO:0000256" key="3">
    <source>
        <dbReference type="PIRNR" id="PIRNR002070"/>
    </source>
</evidence>
<dbReference type="Gene3D" id="2.40.50.140">
    <property type="entry name" value="Nucleic acid-binding proteins"/>
    <property type="match status" value="1"/>
</dbReference>
<dbReference type="Pfam" id="PF00436">
    <property type="entry name" value="SSB"/>
    <property type="match status" value="1"/>
</dbReference>
<evidence type="ECO:0000256" key="2">
    <source>
        <dbReference type="HAMAP-Rule" id="MF_00984"/>
    </source>
</evidence>
<sequence>MLNRIILIGRLTRDPELRYTNTGRAVARFTLAVDRPYKNQAGEREADFINVVVWGPQADNCSKYLSKGKLAAVDGRLEIRSFEGQDGTRKYMTEVVAENVRFLSPKEGGRGPGSDLHGEPPFDDFADGDEGLPF</sequence>
<dbReference type="Proteomes" id="UP000189933">
    <property type="component" value="Unassembled WGS sequence"/>
</dbReference>
<protein>
    <recommendedName>
        <fullName evidence="2 3">Single-stranded DNA-binding protein</fullName>
        <shortName evidence="2">SSB</shortName>
    </recommendedName>
</protein>
<comment type="caution">
    <text evidence="2">Lacks conserved residue(s) required for the propagation of feature annotation.</text>
</comment>
<evidence type="ECO:0000256" key="4">
    <source>
        <dbReference type="SAM" id="MobiDB-lite"/>
    </source>
</evidence>
<feature type="compositionally biased region" description="Acidic residues" evidence="4">
    <location>
        <begin position="121"/>
        <end position="134"/>
    </location>
</feature>
<organism evidence="5 6">
    <name type="scientific">Carboxydocella sporoproducens DSM 16521</name>
    <dbReference type="NCBI Taxonomy" id="1121270"/>
    <lineage>
        <taxon>Bacteria</taxon>
        <taxon>Bacillati</taxon>
        <taxon>Bacillota</taxon>
        <taxon>Clostridia</taxon>
        <taxon>Eubacteriales</taxon>
        <taxon>Clostridiales Family XVI. Incertae Sedis</taxon>
        <taxon>Carboxydocella</taxon>
    </lineage>
</organism>
<comment type="subunit">
    <text evidence="2">Homotetramer.</text>
</comment>
<evidence type="ECO:0000313" key="5">
    <source>
        <dbReference type="EMBL" id="SKA25792.1"/>
    </source>
</evidence>
<dbReference type="GO" id="GO:0009295">
    <property type="term" value="C:nucleoid"/>
    <property type="evidence" value="ECO:0007669"/>
    <property type="project" value="TreeGrafter"/>
</dbReference>
<dbReference type="InterPro" id="IPR011344">
    <property type="entry name" value="ssDNA-bd"/>
</dbReference>
<dbReference type="EMBL" id="FUXM01000050">
    <property type="protein sequence ID" value="SKA25792.1"/>
    <property type="molecule type" value="Genomic_DNA"/>
</dbReference>
<dbReference type="InterPro" id="IPR012340">
    <property type="entry name" value="NA-bd_OB-fold"/>
</dbReference>
<evidence type="ECO:0000313" key="6">
    <source>
        <dbReference type="Proteomes" id="UP000189933"/>
    </source>
</evidence>
<dbReference type="HAMAP" id="MF_00984">
    <property type="entry name" value="SSB"/>
    <property type="match status" value="1"/>
</dbReference>
<dbReference type="NCBIfam" id="TIGR00621">
    <property type="entry name" value="ssb"/>
    <property type="match status" value="1"/>
</dbReference>
<reference evidence="6" key="1">
    <citation type="submission" date="2017-02" db="EMBL/GenBank/DDBJ databases">
        <authorList>
            <person name="Varghese N."/>
            <person name="Submissions S."/>
        </authorList>
    </citation>
    <scope>NUCLEOTIDE SEQUENCE [LARGE SCALE GENOMIC DNA]</scope>
    <source>
        <strain evidence="6">DSM 16521</strain>
    </source>
</reference>
<dbReference type="PROSITE" id="PS50935">
    <property type="entry name" value="SSB"/>
    <property type="match status" value="1"/>
</dbReference>